<reference evidence="2" key="1">
    <citation type="submission" date="2021-10" db="EMBL/GenBank/DDBJ databases">
        <title>Tropical sea cucumber genome reveals ecological adaptation and Cuvierian tubules defense mechanism.</title>
        <authorList>
            <person name="Chen T."/>
        </authorList>
    </citation>
    <scope>NUCLEOTIDE SEQUENCE</scope>
    <source>
        <strain evidence="2">Nanhai2018</strain>
        <tissue evidence="2">Muscle</tissue>
    </source>
</reference>
<evidence type="ECO:0000313" key="2">
    <source>
        <dbReference type="EMBL" id="KAJ8039529.1"/>
    </source>
</evidence>
<accession>A0A9Q1C7M0</accession>
<dbReference type="AlphaFoldDB" id="A0A9Q1C7M0"/>
<feature type="region of interest" description="Disordered" evidence="1">
    <location>
        <begin position="66"/>
        <end position="138"/>
    </location>
</feature>
<name>A0A9Q1C7M0_HOLLE</name>
<evidence type="ECO:0000256" key="1">
    <source>
        <dbReference type="SAM" id="MobiDB-lite"/>
    </source>
</evidence>
<dbReference type="Proteomes" id="UP001152320">
    <property type="component" value="Chromosome 7"/>
</dbReference>
<gene>
    <name evidence="2" type="ORF">HOLleu_17278</name>
</gene>
<keyword evidence="3" id="KW-1185">Reference proteome</keyword>
<feature type="compositionally biased region" description="Low complexity" evidence="1">
    <location>
        <begin position="66"/>
        <end position="94"/>
    </location>
</feature>
<protein>
    <submittedName>
        <fullName evidence="2">Uncharacterized protein</fullName>
    </submittedName>
</protein>
<feature type="compositionally biased region" description="Pro residues" evidence="1">
    <location>
        <begin position="110"/>
        <end position="123"/>
    </location>
</feature>
<organism evidence="2 3">
    <name type="scientific">Holothuria leucospilota</name>
    <name type="common">Black long sea cucumber</name>
    <name type="synonym">Mertensiothuria leucospilota</name>
    <dbReference type="NCBI Taxonomy" id="206669"/>
    <lineage>
        <taxon>Eukaryota</taxon>
        <taxon>Metazoa</taxon>
        <taxon>Echinodermata</taxon>
        <taxon>Eleutherozoa</taxon>
        <taxon>Echinozoa</taxon>
        <taxon>Holothuroidea</taxon>
        <taxon>Aspidochirotacea</taxon>
        <taxon>Aspidochirotida</taxon>
        <taxon>Holothuriidae</taxon>
        <taxon>Holothuria</taxon>
    </lineage>
</organism>
<sequence>MAGRQYSAEEALYRVFEGSESSDEDVINVPHSEPLEPALQESALLEVPELFQQEEFEQTLEELDVVQQRPPLQVPQQAPLQQQEQAPPQQAGEPAPKRSRGRPCKEPQVLQPPPERPGTPPPQKTRAECNACKQRSLD</sequence>
<dbReference type="EMBL" id="JAIZAY010000007">
    <property type="protein sequence ID" value="KAJ8039529.1"/>
    <property type="molecule type" value="Genomic_DNA"/>
</dbReference>
<proteinExistence type="predicted"/>
<comment type="caution">
    <text evidence="2">The sequence shown here is derived from an EMBL/GenBank/DDBJ whole genome shotgun (WGS) entry which is preliminary data.</text>
</comment>
<evidence type="ECO:0000313" key="3">
    <source>
        <dbReference type="Proteomes" id="UP001152320"/>
    </source>
</evidence>